<gene>
    <name evidence="1" type="ORF">ARMOST_09975</name>
</gene>
<sequence>MTHLEIKVLRIRIRSRRKLPNGLRESHCSRSETVSAICMMVKANTVLFFGPVAESFGDLTNPVLQASGTGIQFTLCLLGTGSSNSLTRNDIVPCIQRASFDLLNQYLGEIHIALGKMSQTNS</sequence>
<dbReference type="EMBL" id="FUEG01000007">
    <property type="protein sequence ID" value="SJL06633.1"/>
    <property type="molecule type" value="Genomic_DNA"/>
</dbReference>
<evidence type="ECO:0000313" key="2">
    <source>
        <dbReference type="Proteomes" id="UP000219338"/>
    </source>
</evidence>
<protein>
    <submittedName>
        <fullName evidence="1">Uncharacterized protein</fullName>
    </submittedName>
</protein>
<reference evidence="2" key="1">
    <citation type="journal article" date="2017" name="Nat. Ecol. Evol.">
        <title>Genome expansion and lineage-specific genetic innovations in the forest pathogenic fungi Armillaria.</title>
        <authorList>
            <person name="Sipos G."/>
            <person name="Prasanna A.N."/>
            <person name="Walter M.C."/>
            <person name="O'Connor E."/>
            <person name="Balint B."/>
            <person name="Krizsan K."/>
            <person name="Kiss B."/>
            <person name="Hess J."/>
            <person name="Varga T."/>
            <person name="Slot J."/>
            <person name="Riley R."/>
            <person name="Boka B."/>
            <person name="Rigling D."/>
            <person name="Barry K."/>
            <person name="Lee J."/>
            <person name="Mihaltcheva S."/>
            <person name="LaButti K."/>
            <person name="Lipzen A."/>
            <person name="Waldron R."/>
            <person name="Moloney N.M."/>
            <person name="Sperisen C."/>
            <person name="Kredics L."/>
            <person name="Vagvoelgyi C."/>
            <person name="Patrignani A."/>
            <person name="Fitzpatrick D."/>
            <person name="Nagy I."/>
            <person name="Doyle S."/>
            <person name="Anderson J.B."/>
            <person name="Grigoriev I.V."/>
            <person name="Gueldener U."/>
            <person name="Muensterkoetter M."/>
            <person name="Nagy L.G."/>
        </authorList>
    </citation>
    <scope>NUCLEOTIDE SEQUENCE [LARGE SCALE GENOMIC DNA]</scope>
    <source>
        <strain evidence="2">C18/9</strain>
    </source>
</reference>
<organism evidence="1 2">
    <name type="scientific">Armillaria ostoyae</name>
    <name type="common">Armillaria root rot fungus</name>
    <dbReference type="NCBI Taxonomy" id="47428"/>
    <lineage>
        <taxon>Eukaryota</taxon>
        <taxon>Fungi</taxon>
        <taxon>Dikarya</taxon>
        <taxon>Basidiomycota</taxon>
        <taxon>Agaricomycotina</taxon>
        <taxon>Agaricomycetes</taxon>
        <taxon>Agaricomycetidae</taxon>
        <taxon>Agaricales</taxon>
        <taxon>Marasmiineae</taxon>
        <taxon>Physalacriaceae</taxon>
        <taxon>Armillaria</taxon>
    </lineage>
</organism>
<proteinExistence type="predicted"/>
<dbReference type="AlphaFoldDB" id="A0A284RCZ9"/>
<name>A0A284RCZ9_ARMOS</name>
<accession>A0A284RCZ9</accession>
<dbReference type="Proteomes" id="UP000219338">
    <property type="component" value="Unassembled WGS sequence"/>
</dbReference>
<keyword evidence="2" id="KW-1185">Reference proteome</keyword>
<evidence type="ECO:0000313" key="1">
    <source>
        <dbReference type="EMBL" id="SJL06633.1"/>
    </source>
</evidence>